<evidence type="ECO:0000256" key="3">
    <source>
        <dbReference type="SAM" id="SignalP"/>
    </source>
</evidence>
<protein>
    <recommendedName>
        <fullName evidence="4">Peptidase S1 domain-containing protein</fullName>
    </recommendedName>
</protein>
<reference evidence="5" key="2">
    <citation type="journal article" date="2019" name="Gigascience">
        <title>High-quality Schistosoma haematobium genome achieved by single-molecule and long-range sequencing.</title>
        <authorList>
            <person name="Stroehlein A.J."/>
            <person name="Korhonen P.K."/>
            <person name="Chong T.M."/>
            <person name="Lim Y.L."/>
            <person name="Chan K.G."/>
            <person name="Webster B."/>
            <person name="Rollinson D."/>
            <person name="Brindley P.J."/>
            <person name="Gasser R.B."/>
            <person name="Young N.D."/>
        </authorList>
    </citation>
    <scope>NUCLEOTIDE SEQUENCE</scope>
</reference>
<comment type="similarity">
    <text evidence="2">Belongs to the peptidase S1 family. CLIP subfamily.</text>
</comment>
<dbReference type="EMBL" id="AMPZ03000007">
    <property type="protein sequence ID" value="KAH9580767.1"/>
    <property type="molecule type" value="Genomic_DNA"/>
</dbReference>
<organism evidence="5 6">
    <name type="scientific">Schistosoma haematobium</name>
    <name type="common">Blood fluke</name>
    <dbReference type="NCBI Taxonomy" id="6185"/>
    <lineage>
        <taxon>Eukaryota</taxon>
        <taxon>Metazoa</taxon>
        <taxon>Spiralia</taxon>
        <taxon>Lophotrochozoa</taxon>
        <taxon>Platyhelminthes</taxon>
        <taxon>Trematoda</taxon>
        <taxon>Digenea</taxon>
        <taxon>Strigeidida</taxon>
        <taxon>Schistosomatoidea</taxon>
        <taxon>Schistosomatidae</taxon>
        <taxon>Schistosoma</taxon>
    </lineage>
</organism>
<feature type="chain" id="PRO_5037541626" description="Peptidase S1 domain-containing protein" evidence="3">
    <location>
        <begin position="25"/>
        <end position="307"/>
    </location>
</feature>
<dbReference type="PROSITE" id="PS50240">
    <property type="entry name" value="TRYPSIN_DOM"/>
    <property type="match status" value="1"/>
</dbReference>
<dbReference type="KEGG" id="shx:MS3_00011147"/>
<accession>A0A922IJ56</accession>
<proteinExistence type="inferred from homology"/>
<dbReference type="PRINTS" id="PR00722">
    <property type="entry name" value="CHYMOTRYPSIN"/>
</dbReference>
<dbReference type="PANTHER" id="PTHR24256">
    <property type="entry name" value="TRYPTASE-RELATED"/>
    <property type="match status" value="1"/>
</dbReference>
<dbReference type="GeneID" id="24596869"/>
<name>A0A922IJ56_SCHHA</name>
<dbReference type="AlphaFoldDB" id="A0A922IJ56"/>
<dbReference type="Pfam" id="PF00089">
    <property type="entry name" value="Trypsin"/>
    <property type="match status" value="1"/>
</dbReference>
<dbReference type="InterPro" id="IPR009003">
    <property type="entry name" value="Peptidase_S1_PA"/>
</dbReference>
<evidence type="ECO:0000256" key="2">
    <source>
        <dbReference type="ARBA" id="ARBA00024195"/>
    </source>
</evidence>
<dbReference type="Proteomes" id="UP000471633">
    <property type="component" value="Unassembled WGS sequence"/>
</dbReference>
<evidence type="ECO:0000313" key="6">
    <source>
        <dbReference type="Proteomes" id="UP000471633"/>
    </source>
</evidence>
<evidence type="ECO:0000259" key="4">
    <source>
        <dbReference type="PROSITE" id="PS50240"/>
    </source>
</evidence>
<keyword evidence="6" id="KW-1185">Reference proteome</keyword>
<dbReference type="SUPFAM" id="SSF50494">
    <property type="entry name" value="Trypsin-like serine proteases"/>
    <property type="match status" value="1"/>
</dbReference>
<sequence>MLNRWRFLVVTLFTYCLTVERVSTWLIRSGEPVQQRTEFPFIAFLTTERTMCTGSLVSTRAVLTAGHCVCSPLPVVRVSFLTLRNGDQQGIHHQPSGVVVAPGYMPSCMSARQRRPIQQTLSGFDIAIVSLAQLVNLQTGIRVLSLPQPTDIPRPGTPVFIVGYGRDDNDRDPSRRNGGILKKGRATIMECRHATNGDPICVKSGQNFGQLPAPGDSGGPLLPSPQGPVLGVVSHGVTLPNLPDIIVEYASVARMLDFMIFIVDQFLHLTTLVNASTFVEIYRCDQNNHNHNNYCYYYYCYYYYDHL</sequence>
<reference evidence="5" key="1">
    <citation type="journal article" date="2012" name="Nat. Genet.">
        <title>Whole-genome sequence of Schistosoma haematobium.</title>
        <authorList>
            <person name="Young N.D."/>
            <person name="Jex A.R."/>
            <person name="Li B."/>
            <person name="Liu S."/>
            <person name="Yang L."/>
            <person name="Xiong Z."/>
            <person name="Li Y."/>
            <person name="Cantacessi C."/>
            <person name="Hall R.S."/>
            <person name="Xu X."/>
            <person name="Chen F."/>
            <person name="Wu X."/>
            <person name="Zerlotini A."/>
            <person name="Oliveira G."/>
            <person name="Hofmann A."/>
            <person name="Zhang G."/>
            <person name="Fang X."/>
            <person name="Kang Y."/>
            <person name="Campbell B.E."/>
            <person name="Loukas A."/>
            <person name="Ranganathan S."/>
            <person name="Rollinson D."/>
            <person name="Rinaldi G."/>
            <person name="Brindley P.J."/>
            <person name="Yang H."/>
            <person name="Wang J."/>
            <person name="Wang J."/>
            <person name="Gasser R.B."/>
        </authorList>
    </citation>
    <scope>NUCLEOTIDE SEQUENCE</scope>
</reference>
<dbReference type="InterPro" id="IPR051487">
    <property type="entry name" value="Ser/Thr_Proteases_Immune/Dev"/>
</dbReference>
<dbReference type="InterPro" id="IPR043504">
    <property type="entry name" value="Peptidase_S1_PA_chymotrypsin"/>
</dbReference>
<dbReference type="InterPro" id="IPR001314">
    <property type="entry name" value="Peptidase_S1A"/>
</dbReference>
<dbReference type="InterPro" id="IPR018114">
    <property type="entry name" value="TRYPSIN_HIS"/>
</dbReference>
<feature type="signal peptide" evidence="3">
    <location>
        <begin position="1"/>
        <end position="24"/>
    </location>
</feature>
<dbReference type="CTD" id="24596869"/>
<dbReference type="RefSeq" id="XP_051065082.1">
    <property type="nucleotide sequence ID" value="XM_051219560.1"/>
</dbReference>
<dbReference type="GO" id="GO:0004252">
    <property type="term" value="F:serine-type endopeptidase activity"/>
    <property type="evidence" value="ECO:0007669"/>
    <property type="project" value="InterPro"/>
</dbReference>
<evidence type="ECO:0000256" key="1">
    <source>
        <dbReference type="ARBA" id="ARBA00023157"/>
    </source>
</evidence>
<comment type="caution">
    <text evidence="5">The sequence shown here is derived from an EMBL/GenBank/DDBJ whole genome shotgun (WGS) entry which is preliminary data.</text>
</comment>
<dbReference type="GO" id="GO:0006508">
    <property type="term" value="P:proteolysis"/>
    <property type="evidence" value="ECO:0007669"/>
    <property type="project" value="InterPro"/>
</dbReference>
<reference evidence="5" key="3">
    <citation type="submission" date="2021-06" db="EMBL/GenBank/DDBJ databases">
        <title>Chromosome-level genome assembly for S. haematobium.</title>
        <authorList>
            <person name="Stroehlein A.J."/>
        </authorList>
    </citation>
    <scope>NUCLEOTIDE SEQUENCE</scope>
</reference>
<keyword evidence="1" id="KW-1015">Disulfide bond</keyword>
<gene>
    <name evidence="5" type="ORF">MS3_00011147</name>
</gene>
<dbReference type="InterPro" id="IPR001254">
    <property type="entry name" value="Trypsin_dom"/>
</dbReference>
<dbReference type="SMART" id="SM00020">
    <property type="entry name" value="Tryp_SPc"/>
    <property type="match status" value="1"/>
</dbReference>
<feature type="domain" description="Peptidase S1" evidence="4">
    <location>
        <begin position="27"/>
        <end position="264"/>
    </location>
</feature>
<keyword evidence="3" id="KW-0732">Signal</keyword>
<reference evidence="5" key="4">
    <citation type="journal article" date="2022" name="PLoS Pathog.">
        <title>Chromosome-level genome of Schistosoma haematobium underpins genome-wide explorations of molecular variation.</title>
        <authorList>
            <person name="Stroehlein A.J."/>
            <person name="Korhonen P.K."/>
            <person name="Lee V.V."/>
            <person name="Ralph S.A."/>
            <person name="Mentink-Kane M."/>
            <person name="You H."/>
            <person name="McManus D.P."/>
            <person name="Tchuente L.T."/>
            <person name="Stothard J.R."/>
            <person name="Kaur P."/>
            <person name="Dudchenko O."/>
            <person name="Aiden E.L."/>
            <person name="Yang B."/>
            <person name="Yang H."/>
            <person name="Emery A.M."/>
            <person name="Webster B.L."/>
            <person name="Brindley P.J."/>
            <person name="Rollinson D."/>
            <person name="Chang B.C.H."/>
            <person name="Gasser R.B."/>
            <person name="Young N.D."/>
        </authorList>
    </citation>
    <scope>NUCLEOTIDE SEQUENCE</scope>
</reference>
<dbReference type="PROSITE" id="PS00134">
    <property type="entry name" value="TRYPSIN_HIS"/>
    <property type="match status" value="1"/>
</dbReference>
<dbReference type="Gene3D" id="2.40.10.10">
    <property type="entry name" value="Trypsin-like serine proteases"/>
    <property type="match status" value="1"/>
</dbReference>
<evidence type="ECO:0000313" key="5">
    <source>
        <dbReference type="EMBL" id="KAH9580767.1"/>
    </source>
</evidence>